<dbReference type="Gene3D" id="3.40.50.300">
    <property type="entry name" value="P-loop containing nucleotide triphosphate hydrolases"/>
    <property type="match status" value="2"/>
</dbReference>
<dbReference type="Pfam" id="PF13476">
    <property type="entry name" value="AAA_23"/>
    <property type="match status" value="1"/>
</dbReference>
<keyword evidence="13" id="KW-1185">Reference proteome</keyword>
<dbReference type="GO" id="GO:0030870">
    <property type="term" value="C:Mre11 complex"/>
    <property type="evidence" value="ECO:0007669"/>
    <property type="project" value="TreeGrafter"/>
</dbReference>
<dbReference type="GO" id="GO:0043047">
    <property type="term" value="F:single-stranded telomeric DNA binding"/>
    <property type="evidence" value="ECO:0007669"/>
    <property type="project" value="TreeGrafter"/>
</dbReference>
<gene>
    <name evidence="12" type="ORF">VNE69_07237</name>
</gene>
<dbReference type="GO" id="GO:0006302">
    <property type="term" value="P:double-strand break repair"/>
    <property type="evidence" value="ECO:0007669"/>
    <property type="project" value="InterPro"/>
</dbReference>
<comment type="cofactor">
    <cofactor evidence="1">
        <name>Zn(2+)</name>
        <dbReference type="ChEBI" id="CHEBI:29105"/>
    </cofactor>
</comment>
<dbReference type="PANTHER" id="PTHR18867:SF12">
    <property type="entry name" value="DNA REPAIR PROTEIN RAD50"/>
    <property type="match status" value="1"/>
</dbReference>
<dbReference type="GO" id="GO:0003691">
    <property type="term" value="F:double-stranded telomeric DNA binding"/>
    <property type="evidence" value="ECO:0007669"/>
    <property type="project" value="TreeGrafter"/>
</dbReference>
<evidence type="ECO:0000256" key="4">
    <source>
        <dbReference type="ARBA" id="ARBA00009439"/>
    </source>
</evidence>
<name>A0AAX4JE63_9MICR</name>
<dbReference type="GO" id="GO:0000722">
    <property type="term" value="P:telomere maintenance via recombination"/>
    <property type="evidence" value="ECO:0007669"/>
    <property type="project" value="TreeGrafter"/>
</dbReference>
<dbReference type="GO" id="GO:0016887">
    <property type="term" value="F:ATP hydrolysis activity"/>
    <property type="evidence" value="ECO:0007669"/>
    <property type="project" value="InterPro"/>
</dbReference>
<feature type="domain" description="Rad50/SbcC-type AAA" evidence="11">
    <location>
        <begin position="6"/>
        <end position="206"/>
    </location>
</feature>
<comment type="catalytic activity">
    <reaction evidence="9">
        <text>ATP + H2O = ADP + phosphate + H(+)</text>
        <dbReference type="Rhea" id="RHEA:13065"/>
        <dbReference type="ChEBI" id="CHEBI:15377"/>
        <dbReference type="ChEBI" id="CHEBI:15378"/>
        <dbReference type="ChEBI" id="CHEBI:30616"/>
        <dbReference type="ChEBI" id="CHEBI:43474"/>
        <dbReference type="ChEBI" id="CHEBI:456216"/>
    </reaction>
</comment>
<dbReference type="GO" id="GO:0070192">
    <property type="term" value="P:chromosome organization involved in meiotic cell cycle"/>
    <property type="evidence" value="ECO:0007669"/>
    <property type="project" value="TreeGrafter"/>
</dbReference>
<dbReference type="AlphaFoldDB" id="A0AAX4JE63"/>
<dbReference type="SUPFAM" id="SSF52540">
    <property type="entry name" value="P-loop containing nucleoside triphosphate hydrolases"/>
    <property type="match status" value="2"/>
</dbReference>
<keyword evidence="8" id="KW-0539">Nucleus</keyword>
<sequence length="1141" mass="136366">MTILKKLVIKGIRSYNPNKEQTIDFQTPLTLIIGQNGTGKTTLIECLKYITTGTLPPNSKGGIKQKKTEQKILEFNVWVNKNLKEVIDFNNTVKSTLGKLNKDDLTSIFEINSSILENVIFCHQDDSMWYLSEPATIKKKFDDIFSSTRYSKSLDNLKKSKKEVSTKIKVINTELSYLIKMKDKKNEIETKLKETKKDLEEKNKNIKNMEKNTKECEEILSNLNTEHNKIIKIYNKKKEIENFKNFKEIKYSELECKELRNNLNIEEYKNKIENLQTEIENENKKIKEIEKNKEKYEKIKNFKIEKKEIKNKIEIYFKNMKNLEKWLEEQKNKFLTKLKIKEEIIKNQNFIKIFDFFFGKYEEELKKKNEVLNDLKKESDKMKWEYENNKIKLENAHIDNIDDAHIYDNINDIENIIDIDDKIKRLEKEYDESIKMTRELILNEEKIKKRDELLLKLKNKTKTQEIENIKSNTEEIKKYKQEFKKYSEIINKLNTNTTIIKNQMSKFDNKNHKEFMIYISKESTDKISEMSLKTRRCFLCDKKLEDCDKYTKKLQGYSESEQNVKIRNYIVEIIKSYNDSINEEEFKIREINNKEDIYAKKLYKENNLHKNENIKENENFIDFIDDILQNMKNIKNKLEEEMGEKEMIILDLEEENLLMKNNIKYFIELENLDIKSISCKNTEEIKNEINKFKILKQRKEKKEKFLEIKRLKKENGILEEKLKKIKEEIKIKTEKTENLRISIFNKKSEINYKIQEYEMKKEAIKEEINKLNIINNDLKIVDNNGIINYKNEIDSNIILDLKSNIDDILKEEDNIEEINFEDDEKLKERNLKNKNLLYSLKNELSEKIDLLNLVNEHLEYFKNLEKYKNIEKEISFLEENLKNKKTFKKASDDVINDYLKILDTKMSSIKTRHTEILEKKNMTKGEINQLRILVDNYTRELNTEYKDVIKDYNKKYIENKILDLTSSDIDKCINVLDKSIIDYHYNKIEEINLNLKELWGNCYKGNDIDHIKLKINENGSKNYSYKMMIVKNNVELDMRNRSSAGQKMIGNILLRMSLSKVFCCNFNVLTLDEPTTNLDKENVESLAYTLVNITKTNPNLQLIIITHDEDFLSIMCRENIQYYYRLTRNQNSDSIIKKESA</sequence>
<evidence type="ECO:0000256" key="6">
    <source>
        <dbReference type="ARBA" id="ARBA00022723"/>
    </source>
</evidence>
<reference evidence="12" key="1">
    <citation type="journal article" date="2024" name="BMC Genomics">
        <title>Functional annotation of a divergent genome using sequence and structure-based similarity.</title>
        <authorList>
            <person name="Svedberg D."/>
            <person name="Winiger R.R."/>
            <person name="Berg A."/>
            <person name="Sharma H."/>
            <person name="Tellgren-Roth C."/>
            <person name="Debrunner-Vossbrinck B.A."/>
            <person name="Vossbrinck C.R."/>
            <person name="Barandun J."/>
        </authorList>
    </citation>
    <scope>NUCLEOTIDE SEQUENCE</scope>
    <source>
        <strain evidence="12">Illinois isolate</strain>
    </source>
</reference>
<evidence type="ECO:0000256" key="9">
    <source>
        <dbReference type="ARBA" id="ARBA00049360"/>
    </source>
</evidence>
<evidence type="ECO:0000256" key="7">
    <source>
        <dbReference type="ARBA" id="ARBA00022833"/>
    </source>
</evidence>
<feature type="coiled-coil region" evidence="10">
    <location>
        <begin position="682"/>
        <end position="774"/>
    </location>
</feature>
<dbReference type="GO" id="GO:0000794">
    <property type="term" value="C:condensed nuclear chromosome"/>
    <property type="evidence" value="ECO:0007669"/>
    <property type="project" value="TreeGrafter"/>
</dbReference>
<keyword evidence="10" id="KW-0175">Coiled coil</keyword>
<dbReference type="PANTHER" id="PTHR18867">
    <property type="entry name" value="RAD50"/>
    <property type="match status" value="1"/>
</dbReference>
<dbReference type="KEGG" id="vnx:VNE69_07237"/>
<accession>A0AAX4JE63</accession>
<dbReference type="Proteomes" id="UP001334084">
    <property type="component" value="Chromosome 7"/>
</dbReference>
<feature type="coiled-coil region" evidence="10">
    <location>
        <begin position="358"/>
        <end position="385"/>
    </location>
</feature>
<feature type="coiled-coil region" evidence="10">
    <location>
        <begin position="621"/>
        <end position="655"/>
    </location>
</feature>
<evidence type="ECO:0000313" key="12">
    <source>
        <dbReference type="EMBL" id="WUR04171.1"/>
    </source>
</evidence>
<protein>
    <submittedName>
        <fullName evidence="12">DNA repair protein RAD50</fullName>
    </submittedName>
</protein>
<dbReference type="GeneID" id="90541993"/>
<organism evidence="12 13">
    <name type="scientific">Vairimorpha necatrix</name>
    <dbReference type="NCBI Taxonomy" id="6039"/>
    <lineage>
        <taxon>Eukaryota</taxon>
        <taxon>Fungi</taxon>
        <taxon>Fungi incertae sedis</taxon>
        <taxon>Microsporidia</taxon>
        <taxon>Nosematidae</taxon>
        <taxon>Vairimorpha</taxon>
    </lineage>
</organism>
<feature type="coiled-coil region" evidence="10">
    <location>
        <begin position="258"/>
        <end position="319"/>
    </location>
</feature>
<dbReference type="InterPro" id="IPR027417">
    <property type="entry name" value="P-loop_NTPase"/>
</dbReference>
<feature type="coiled-coil region" evidence="10">
    <location>
        <begin position="154"/>
        <end position="226"/>
    </location>
</feature>
<evidence type="ECO:0000256" key="3">
    <source>
        <dbReference type="ARBA" id="ARBA00004286"/>
    </source>
</evidence>
<dbReference type="GO" id="GO:0007004">
    <property type="term" value="P:telomere maintenance via telomerase"/>
    <property type="evidence" value="ECO:0007669"/>
    <property type="project" value="TreeGrafter"/>
</dbReference>
<keyword evidence="7" id="KW-0862">Zinc</keyword>
<keyword evidence="5" id="KW-0158">Chromosome</keyword>
<keyword evidence="6" id="KW-0479">Metal-binding</keyword>
<evidence type="ECO:0000256" key="10">
    <source>
        <dbReference type="SAM" id="Coils"/>
    </source>
</evidence>
<comment type="similarity">
    <text evidence="4">Belongs to the SMC family. RAD50 subfamily.</text>
</comment>
<evidence type="ECO:0000256" key="1">
    <source>
        <dbReference type="ARBA" id="ARBA00001947"/>
    </source>
</evidence>
<evidence type="ECO:0000256" key="5">
    <source>
        <dbReference type="ARBA" id="ARBA00022454"/>
    </source>
</evidence>
<evidence type="ECO:0000256" key="8">
    <source>
        <dbReference type="ARBA" id="ARBA00023242"/>
    </source>
</evidence>
<dbReference type="EMBL" id="CP142732">
    <property type="protein sequence ID" value="WUR04171.1"/>
    <property type="molecule type" value="Genomic_DNA"/>
</dbReference>
<dbReference type="RefSeq" id="XP_065330316.1">
    <property type="nucleotide sequence ID" value="XM_065474244.1"/>
</dbReference>
<proteinExistence type="inferred from homology"/>
<dbReference type="InterPro" id="IPR038729">
    <property type="entry name" value="Rad50/SbcC_AAA"/>
</dbReference>
<dbReference type="GO" id="GO:0051880">
    <property type="term" value="F:G-quadruplex DNA binding"/>
    <property type="evidence" value="ECO:0007669"/>
    <property type="project" value="TreeGrafter"/>
</dbReference>
<evidence type="ECO:0000313" key="13">
    <source>
        <dbReference type="Proteomes" id="UP001334084"/>
    </source>
</evidence>
<feature type="coiled-coil region" evidence="10">
    <location>
        <begin position="462"/>
        <end position="496"/>
    </location>
</feature>
<dbReference type="GO" id="GO:0046872">
    <property type="term" value="F:metal ion binding"/>
    <property type="evidence" value="ECO:0007669"/>
    <property type="project" value="UniProtKB-KW"/>
</dbReference>
<evidence type="ECO:0000259" key="11">
    <source>
        <dbReference type="Pfam" id="PF13476"/>
    </source>
</evidence>
<comment type="subcellular location">
    <subcellularLocation>
        <location evidence="3">Chromosome</location>
    </subcellularLocation>
    <subcellularLocation>
        <location evidence="2">Nucleus</location>
    </subcellularLocation>
</comment>
<evidence type="ECO:0000256" key="2">
    <source>
        <dbReference type="ARBA" id="ARBA00004123"/>
    </source>
</evidence>